<dbReference type="Gene3D" id="1.10.530.10">
    <property type="match status" value="1"/>
</dbReference>
<dbReference type="EMBL" id="CP141259">
    <property type="protein sequence ID" value="WRL44216.1"/>
    <property type="molecule type" value="Genomic_DNA"/>
</dbReference>
<name>A0ABZ1AIM1_AROEV</name>
<gene>
    <name evidence="4" type="ORF">U5817_13455</name>
</gene>
<dbReference type="Proteomes" id="UP001626593">
    <property type="component" value="Chromosome"/>
</dbReference>
<keyword evidence="5" id="KW-1185">Reference proteome</keyword>
<dbReference type="InterPro" id="IPR023346">
    <property type="entry name" value="Lysozyme-like_dom_sf"/>
</dbReference>
<dbReference type="InterPro" id="IPR008258">
    <property type="entry name" value="Transglycosylase_SLT_dom_1"/>
</dbReference>
<dbReference type="PROSITE" id="PS51257">
    <property type="entry name" value="PROKAR_LIPOPROTEIN"/>
    <property type="match status" value="1"/>
</dbReference>
<evidence type="ECO:0000313" key="4">
    <source>
        <dbReference type="EMBL" id="WRL44216.1"/>
    </source>
</evidence>
<protein>
    <submittedName>
        <fullName evidence="4">Lytic transglycosylase domain-containing protein</fullName>
    </submittedName>
</protein>
<evidence type="ECO:0000256" key="1">
    <source>
        <dbReference type="SAM" id="MobiDB-lite"/>
    </source>
</evidence>
<feature type="signal peptide" evidence="2">
    <location>
        <begin position="1"/>
        <end position="25"/>
    </location>
</feature>
<dbReference type="SUPFAM" id="SSF53955">
    <property type="entry name" value="Lysozyme-like"/>
    <property type="match status" value="1"/>
</dbReference>
<dbReference type="Pfam" id="PF01464">
    <property type="entry name" value="SLT"/>
    <property type="match status" value="1"/>
</dbReference>
<feature type="region of interest" description="Disordered" evidence="1">
    <location>
        <begin position="155"/>
        <end position="178"/>
    </location>
</feature>
<reference evidence="4 5" key="1">
    <citation type="submission" date="2023-12" db="EMBL/GenBank/DDBJ databases">
        <title>A. evansii MAY27, complete genome.</title>
        <authorList>
            <person name="Wang Y."/>
        </authorList>
    </citation>
    <scope>NUCLEOTIDE SEQUENCE [LARGE SCALE GENOMIC DNA]</scope>
    <source>
        <strain evidence="4 5">MAY27</strain>
    </source>
</reference>
<accession>A0ABZ1AIM1</accession>
<evidence type="ECO:0000256" key="2">
    <source>
        <dbReference type="SAM" id="SignalP"/>
    </source>
</evidence>
<proteinExistence type="predicted"/>
<dbReference type="CDD" id="cd13400">
    <property type="entry name" value="LT_IagB-like"/>
    <property type="match status" value="1"/>
</dbReference>
<evidence type="ECO:0000259" key="3">
    <source>
        <dbReference type="Pfam" id="PF01464"/>
    </source>
</evidence>
<feature type="domain" description="Transglycosylase SLT" evidence="3">
    <location>
        <begin position="26"/>
        <end position="130"/>
    </location>
</feature>
<organism evidence="4 5">
    <name type="scientific">Aromatoleum evansii</name>
    <name type="common">Azoarcus evansii</name>
    <dbReference type="NCBI Taxonomy" id="59406"/>
    <lineage>
        <taxon>Bacteria</taxon>
        <taxon>Pseudomonadati</taxon>
        <taxon>Pseudomonadota</taxon>
        <taxon>Betaproteobacteria</taxon>
        <taxon>Rhodocyclales</taxon>
        <taxon>Rhodocyclaceae</taxon>
        <taxon>Aromatoleum</taxon>
    </lineage>
</organism>
<sequence>MRLLPHLAALAASVVLAIAPTVAQACWEEAGQRYGISADLLYTIARVESNLNPRAVNRSHLRRTGSYDIGLMQINSGHLRTLSRHGIRESDLYEPCTNIHVGAWLLADSFSRRGATWDAVGAYNAACSQLKGKDCIEARAKYAWRVYRQLPRQRGARSGSQTVSTAAPPALMSVRVSP</sequence>
<evidence type="ECO:0000313" key="5">
    <source>
        <dbReference type="Proteomes" id="UP001626593"/>
    </source>
</evidence>
<feature type="chain" id="PRO_5047314170" evidence="2">
    <location>
        <begin position="26"/>
        <end position="178"/>
    </location>
</feature>
<keyword evidence="2" id="KW-0732">Signal</keyword>
<dbReference type="RefSeq" id="WP_407277670.1">
    <property type="nucleotide sequence ID" value="NZ_CP141259.1"/>
</dbReference>